<reference evidence="2 3" key="1">
    <citation type="submission" date="2016-10" db="EMBL/GenBank/DDBJ databases">
        <authorList>
            <person name="de Groot N.N."/>
        </authorList>
    </citation>
    <scope>NUCLEOTIDE SEQUENCE [LARGE SCALE GENOMIC DNA]</scope>
    <source>
        <strain evidence="2 3">DSM 19073</strain>
    </source>
</reference>
<dbReference type="Pfam" id="PF07568">
    <property type="entry name" value="HisKA_2"/>
    <property type="match status" value="1"/>
</dbReference>
<dbReference type="RefSeq" id="WP_092775856.1">
    <property type="nucleotide sequence ID" value="NZ_FORA01000001.1"/>
</dbReference>
<name>A0A1I3GBQ8_9RHOB</name>
<evidence type="ECO:0000313" key="3">
    <source>
        <dbReference type="Proteomes" id="UP000199110"/>
    </source>
</evidence>
<dbReference type="Pfam" id="PF01590">
    <property type="entry name" value="GAF"/>
    <property type="match status" value="1"/>
</dbReference>
<dbReference type="AlphaFoldDB" id="A0A1I3GBQ8"/>
<dbReference type="PANTHER" id="PTHR43102">
    <property type="entry name" value="SLR1143 PROTEIN"/>
    <property type="match status" value="1"/>
</dbReference>
<keyword evidence="2" id="KW-0418">Kinase</keyword>
<organism evidence="2 3">
    <name type="scientific">Jannaschia pohangensis</name>
    <dbReference type="NCBI Taxonomy" id="390807"/>
    <lineage>
        <taxon>Bacteria</taxon>
        <taxon>Pseudomonadati</taxon>
        <taxon>Pseudomonadota</taxon>
        <taxon>Alphaproteobacteria</taxon>
        <taxon>Rhodobacterales</taxon>
        <taxon>Roseobacteraceae</taxon>
        <taxon>Jannaschia</taxon>
    </lineage>
</organism>
<evidence type="ECO:0000313" key="2">
    <source>
        <dbReference type="EMBL" id="SFI20926.1"/>
    </source>
</evidence>
<dbReference type="InterPro" id="IPR003018">
    <property type="entry name" value="GAF"/>
</dbReference>
<keyword evidence="3" id="KW-1185">Reference proteome</keyword>
<dbReference type="EMBL" id="FORA01000001">
    <property type="protein sequence ID" value="SFI20926.1"/>
    <property type="molecule type" value="Genomic_DNA"/>
</dbReference>
<dbReference type="SMART" id="SM00065">
    <property type="entry name" value="GAF"/>
    <property type="match status" value="1"/>
</dbReference>
<dbReference type="GO" id="GO:0016301">
    <property type="term" value="F:kinase activity"/>
    <property type="evidence" value="ECO:0007669"/>
    <property type="project" value="UniProtKB-KW"/>
</dbReference>
<dbReference type="Gene3D" id="3.30.565.10">
    <property type="entry name" value="Histidine kinase-like ATPase, C-terminal domain"/>
    <property type="match status" value="1"/>
</dbReference>
<dbReference type="InterPro" id="IPR011495">
    <property type="entry name" value="Sig_transdc_His_kin_sub2_dim/P"/>
</dbReference>
<sequence length="361" mass="38873">MLAPTPVNQPDRLAAIRRYDLGTQSHKGAFDGIVELAAQICNCPIALVSIVHEDDQRFEAVCGLNLSSTDLPSSICSHAILQEDLLEISDTRLDMRTIDNPLVVDESDPMLFYAGAQIRTASGIALGSLCVLDRRPRRLGDAERRGLRILADQVMQRLELHDALRQQDAIRREGDHRVKNNLASIAALTRMTARSASPEVKAALQAVERQIDAMSELHGMLHRAEASEAPVQVQDFLNGIAGRLMHLAPEGVVVESRIDRLMAEAGHASALGMLANEMISNACKHAFPNGGPGRIVLQGVQTGTRYRLSCDDDGGGGAVVGEPGLGRRIMEASALQVGGNLEFACRDDGCHVAVEFAVPSI</sequence>
<dbReference type="InterPro" id="IPR036890">
    <property type="entry name" value="HATPase_C_sf"/>
</dbReference>
<feature type="domain" description="GAF" evidence="1">
    <location>
        <begin position="25"/>
        <end position="168"/>
    </location>
</feature>
<dbReference type="Proteomes" id="UP000199110">
    <property type="component" value="Unassembled WGS sequence"/>
</dbReference>
<dbReference type="STRING" id="390807.SAMN04488095_0130"/>
<accession>A0A1I3GBQ8</accession>
<dbReference type="SUPFAM" id="SSF55781">
    <property type="entry name" value="GAF domain-like"/>
    <property type="match status" value="1"/>
</dbReference>
<dbReference type="SUPFAM" id="SSF55874">
    <property type="entry name" value="ATPase domain of HSP90 chaperone/DNA topoisomerase II/histidine kinase"/>
    <property type="match status" value="1"/>
</dbReference>
<dbReference type="InterPro" id="IPR029016">
    <property type="entry name" value="GAF-like_dom_sf"/>
</dbReference>
<evidence type="ECO:0000259" key="1">
    <source>
        <dbReference type="SMART" id="SM00065"/>
    </source>
</evidence>
<proteinExistence type="predicted"/>
<protein>
    <submittedName>
        <fullName evidence="2">Two-component sensor histidine kinase, contains HisKA and HATPase domains</fullName>
    </submittedName>
</protein>
<gene>
    <name evidence="2" type="ORF">SAMN04488095_0130</name>
</gene>
<dbReference type="Gene3D" id="3.30.450.40">
    <property type="match status" value="1"/>
</dbReference>
<dbReference type="OrthoDB" id="9816309at2"/>
<keyword evidence="2" id="KW-0808">Transferase</keyword>
<dbReference type="PANTHER" id="PTHR43102:SF2">
    <property type="entry name" value="GAF DOMAIN-CONTAINING PROTEIN"/>
    <property type="match status" value="1"/>
</dbReference>